<sequence>MIWKIILGLLLALAAMLIWGTIIKNDPEMMEKRRAKTAIELCREEQAKQSSNPDQVEVIAAVCKKFESDYRSKYGSNP</sequence>
<evidence type="ECO:0000313" key="2">
    <source>
        <dbReference type="Proteomes" id="UP000464688"/>
    </source>
</evidence>
<dbReference type="EMBL" id="CP047267">
    <property type="protein sequence ID" value="QHF08598.1"/>
    <property type="molecule type" value="Genomic_DNA"/>
</dbReference>
<dbReference type="Proteomes" id="UP000464688">
    <property type="component" value="Chromosome"/>
</dbReference>
<gene>
    <name evidence="1" type="ORF">N026_14440</name>
</gene>
<accession>A0AAJ4AZZ9</accession>
<dbReference type="AlphaFoldDB" id="A0AAJ4AZZ9"/>
<evidence type="ECO:0000313" key="1">
    <source>
        <dbReference type="EMBL" id="QHF08598.1"/>
    </source>
</evidence>
<dbReference type="RefSeq" id="WP_024660185.1">
    <property type="nucleotide sequence ID" value="NZ_CP047267.1"/>
</dbReference>
<reference evidence="1 2" key="1">
    <citation type="journal article" date="2014" name="Genome Announc.">
        <title>Draft Genome Sequences of a Phylogenetically Diverse Suite of Pseudomonas syringae Strains from Multiple Source Populations.</title>
        <authorList>
            <person name="Baltrus D.A."/>
            <person name="Yourstone S."/>
            <person name="Lind A."/>
            <person name="Guilbaud C."/>
            <person name="Sands D.C."/>
            <person name="Jones C.D."/>
            <person name="Morris C.E."/>
            <person name="Dangl J.L."/>
        </authorList>
    </citation>
    <scope>NUCLEOTIDE SEQUENCE [LARGE SCALE GENOMIC DNA]</scope>
    <source>
        <strain evidence="1 2">UB303</strain>
    </source>
</reference>
<proteinExistence type="predicted"/>
<organism evidence="1 2">
    <name type="scientific">Pseudomonas syringae UB303</name>
    <dbReference type="NCBI Taxonomy" id="1357287"/>
    <lineage>
        <taxon>Bacteria</taxon>
        <taxon>Pseudomonadati</taxon>
        <taxon>Pseudomonadota</taxon>
        <taxon>Gammaproteobacteria</taxon>
        <taxon>Pseudomonadales</taxon>
        <taxon>Pseudomonadaceae</taxon>
        <taxon>Pseudomonas</taxon>
        <taxon>Pseudomonas syringae</taxon>
    </lineage>
</organism>
<protein>
    <submittedName>
        <fullName evidence="1">Uncharacterized protein</fullName>
    </submittedName>
</protein>
<name>A0AAJ4AZZ9_PSESX</name>